<keyword evidence="3 10" id="KW-0819">tRNA processing</keyword>
<dbReference type="InterPro" id="IPR027266">
    <property type="entry name" value="TrmE/GcvT-like"/>
</dbReference>
<comment type="function">
    <text evidence="10">Exhibits a very high intrinsic GTPase hydrolysis rate. Involved in the addition of a carboxymethylaminomethyl (cmnm) group at the wobble position (U34) of certain tRNAs, forming tRNA-cmnm(5)s(2)U34.</text>
</comment>
<feature type="binding site" evidence="10">
    <location>
        <begin position="233"/>
        <end position="238"/>
    </location>
    <ligand>
        <name>GTP</name>
        <dbReference type="ChEBI" id="CHEBI:37565"/>
    </ligand>
</feature>
<dbReference type="GO" id="GO:0005829">
    <property type="term" value="C:cytosol"/>
    <property type="evidence" value="ECO:0007669"/>
    <property type="project" value="TreeGrafter"/>
</dbReference>
<dbReference type="OrthoDB" id="9805918at2"/>
<dbReference type="InterPro" id="IPR027368">
    <property type="entry name" value="MnmE_dom2"/>
</dbReference>
<feature type="binding site" evidence="10">
    <location>
        <position position="233"/>
    </location>
    <ligand>
        <name>K(+)</name>
        <dbReference type="ChEBI" id="CHEBI:29103"/>
    </ligand>
</feature>
<feature type="binding site" evidence="10">
    <location>
        <position position="254"/>
    </location>
    <ligand>
        <name>K(+)</name>
        <dbReference type="ChEBI" id="CHEBI:29103"/>
    </ligand>
</feature>
<dbReference type="EC" id="3.6.-.-" evidence="10"/>
<dbReference type="Gene3D" id="3.40.50.300">
    <property type="entry name" value="P-loop containing nucleotide triphosphate hydrolases"/>
    <property type="match status" value="1"/>
</dbReference>
<dbReference type="SUPFAM" id="SSF52540">
    <property type="entry name" value="P-loop containing nucleoside triphosphate hydrolases"/>
    <property type="match status" value="1"/>
</dbReference>
<evidence type="ECO:0000256" key="6">
    <source>
        <dbReference type="ARBA" id="ARBA00022801"/>
    </source>
</evidence>
<dbReference type="NCBIfam" id="TIGR00450">
    <property type="entry name" value="mnmE_trmE_thdF"/>
    <property type="match status" value="1"/>
</dbReference>
<dbReference type="CDD" id="cd14858">
    <property type="entry name" value="TrmE_N"/>
    <property type="match status" value="1"/>
</dbReference>
<feature type="domain" description="TrmE-type G" evidence="12">
    <location>
        <begin position="223"/>
        <end position="382"/>
    </location>
</feature>
<evidence type="ECO:0000256" key="10">
    <source>
        <dbReference type="HAMAP-Rule" id="MF_00379"/>
    </source>
</evidence>
<dbReference type="Pfam" id="PF01926">
    <property type="entry name" value="MMR_HSR1"/>
    <property type="match status" value="1"/>
</dbReference>
<feature type="binding site" evidence="10">
    <location>
        <position position="87"/>
    </location>
    <ligand>
        <name>(6S)-5-formyl-5,6,7,8-tetrahydrofolate</name>
        <dbReference type="ChEBI" id="CHEBI:57457"/>
    </ligand>
</feature>
<feature type="binding site" evidence="10">
    <location>
        <position position="237"/>
    </location>
    <ligand>
        <name>Mg(2+)</name>
        <dbReference type="ChEBI" id="CHEBI:18420"/>
    </ligand>
</feature>
<keyword evidence="5 10" id="KW-0547">Nucleotide-binding</keyword>
<dbReference type="InterPro" id="IPR031168">
    <property type="entry name" value="G_TrmE"/>
</dbReference>
<proteinExistence type="inferred from homology"/>
<dbReference type="GO" id="GO:0042802">
    <property type="term" value="F:identical protein binding"/>
    <property type="evidence" value="ECO:0007669"/>
    <property type="project" value="UniProtKB-ARBA"/>
</dbReference>
<dbReference type="HAMAP" id="MF_00379">
    <property type="entry name" value="GTPase_MnmE"/>
    <property type="match status" value="1"/>
</dbReference>
<dbReference type="Pfam" id="PF12631">
    <property type="entry name" value="MnmE_helical"/>
    <property type="match status" value="1"/>
</dbReference>
<dbReference type="PANTHER" id="PTHR42714">
    <property type="entry name" value="TRNA MODIFICATION GTPASE GTPBP3"/>
    <property type="match status" value="1"/>
</dbReference>
<feature type="binding site" evidence="10">
    <location>
        <position position="461"/>
    </location>
    <ligand>
        <name>(6S)-5-formyl-5,6,7,8-tetrahydrofolate</name>
        <dbReference type="ChEBI" id="CHEBI:57457"/>
    </ligand>
</feature>
<dbReference type="GO" id="GO:0005525">
    <property type="term" value="F:GTP binding"/>
    <property type="evidence" value="ECO:0007669"/>
    <property type="project" value="UniProtKB-UniRule"/>
</dbReference>
<evidence type="ECO:0000256" key="5">
    <source>
        <dbReference type="ARBA" id="ARBA00022741"/>
    </source>
</evidence>
<gene>
    <name evidence="10 13" type="primary">mnmE</name>
    <name evidence="10" type="synonym">trmE</name>
    <name evidence="13" type="ORF">C7Y47_18075</name>
</gene>
<evidence type="ECO:0000259" key="12">
    <source>
        <dbReference type="PROSITE" id="PS51709"/>
    </source>
</evidence>
<feature type="binding site" evidence="10">
    <location>
        <position position="22"/>
    </location>
    <ligand>
        <name>(6S)-5-formyl-5,6,7,8-tetrahydrofolate</name>
        <dbReference type="ChEBI" id="CHEBI:57457"/>
    </ligand>
</feature>
<comment type="cofactor">
    <cofactor evidence="10">
        <name>K(+)</name>
        <dbReference type="ChEBI" id="CHEBI:29103"/>
    </cofactor>
    <text evidence="10">Binds 1 potassium ion per subunit.</text>
</comment>
<dbReference type="InterPro" id="IPR005225">
    <property type="entry name" value="Small_GTP-bd"/>
</dbReference>
<dbReference type="RefSeq" id="WP_142510020.1">
    <property type="nucleotide sequence ID" value="NZ_SADV01000019.1"/>
</dbReference>
<dbReference type="GO" id="GO:0003924">
    <property type="term" value="F:GTPase activity"/>
    <property type="evidence" value="ECO:0007669"/>
    <property type="project" value="UniProtKB-UniRule"/>
</dbReference>
<dbReference type="NCBIfam" id="TIGR00231">
    <property type="entry name" value="small_GTP"/>
    <property type="match status" value="1"/>
</dbReference>
<keyword evidence="6 10" id="KW-0378">Hydrolase</keyword>
<evidence type="ECO:0000313" key="14">
    <source>
        <dbReference type="Proteomes" id="UP000317944"/>
    </source>
</evidence>
<comment type="similarity">
    <text evidence="1 10 11">Belongs to the TRAFAC class TrmE-Era-EngA-EngB-Septin-like GTPase superfamily. TrmE GTPase family.</text>
</comment>
<dbReference type="FunFam" id="3.30.1360.120:FF:000003">
    <property type="entry name" value="tRNA modification GTPase MnmE"/>
    <property type="match status" value="1"/>
</dbReference>
<feature type="binding site" evidence="10">
    <location>
        <position position="258"/>
    </location>
    <ligand>
        <name>Mg(2+)</name>
        <dbReference type="ChEBI" id="CHEBI:18420"/>
    </ligand>
</feature>
<evidence type="ECO:0000256" key="8">
    <source>
        <dbReference type="ARBA" id="ARBA00022958"/>
    </source>
</evidence>
<evidence type="ECO:0000256" key="7">
    <source>
        <dbReference type="ARBA" id="ARBA00022842"/>
    </source>
</evidence>
<feature type="binding site" evidence="10">
    <location>
        <position position="252"/>
    </location>
    <ligand>
        <name>K(+)</name>
        <dbReference type="ChEBI" id="CHEBI:29103"/>
    </ligand>
</feature>
<keyword evidence="4 10" id="KW-0479">Metal-binding</keyword>
<feature type="binding site" evidence="10">
    <location>
        <begin position="252"/>
        <end position="258"/>
    </location>
    <ligand>
        <name>GTP</name>
        <dbReference type="ChEBI" id="CHEBI:37565"/>
    </ligand>
</feature>
<comment type="subunit">
    <text evidence="10">Homodimer. Heterotetramer of two MnmE and two MnmG subunits.</text>
</comment>
<feature type="binding site" evidence="10">
    <location>
        <position position="257"/>
    </location>
    <ligand>
        <name>K(+)</name>
        <dbReference type="ChEBI" id="CHEBI:29103"/>
    </ligand>
</feature>
<name>A0A544UAK4_LYSSH</name>
<keyword evidence="8 10" id="KW-0630">Potassium</keyword>
<evidence type="ECO:0000313" key="13">
    <source>
        <dbReference type="EMBL" id="TQR29257.1"/>
    </source>
</evidence>
<comment type="caution">
    <text evidence="13">The sequence shown here is derived from an EMBL/GenBank/DDBJ whole genome shotgun (WGS) entry which is preliminary data.</text>
</comment>
<dbReference type="InterPro" id="IPR018948">
    <property type="entry name" value="GTP-bd_TrmE_N"/>
</dbReference>
<accession>A0A544UAK4</accession>
<dbReference type="PROSITE" id="PS51709">
    <property type="entry name" value="G_TRME"/>
    <property type="match status" value="1"/>
</dbReference>
<dbReference type="GO" id="GO:0046872">
    <property type="term" value="F:metal ion binding"/>
    <property type="evidence" value="ECO:0007669"/>
    <property type="project" value="UniProtKB-KW"/>
</dbReference>
<evidence type="ECO:0000256" key="4">
    <source>
        <dbReference type="ARBA" id="ARBA00022723"/>
    </source>
</evidence>
<dbReference type="PRINTS" id="PR00449">
    <property type="entry name" value="RASTRNSFRMNG"/>
</dbReference>
<dbReference type="InterPro" id="IPR025867">
    <property type="entry name" value="MnmE_helical"/>
</dbReference>
<keyword evidence="9 10" id="KW-0342">GTP-binding</keyword>
<evidence type="ECO:0000256" key="2">
    <source>
        <dbReference type="ARBA" id="ARBA00022490"/>
    </source>
</evidence>
<reference evidence="13 14" key="1">
    <citation type="submission" date="2018-03" db="EMBL/GenBank/DDBJ databases">
        <title>Aerobic endospore-forming bacteria genome sequencing and assembly.</title>
        <authorList>
            <person name="Cavalcante D.A."/>
            <person name="Driks A."/>
            <person name="Putonti C."/>
            <person name="De-Souza M.T."/>
        </authorList>
    </citation>
    <scope>NUCLEOTIDE SEQUENCE [LARGE SCALE GENOMIC DNA]</scope>
    <source>
        <strain evidence="13 14">SDF0037</strain>
    </source>
</reference>
<keyword evidence="7 10" id="KW-0460">Magnesium</keyword>
<dbReference type="InterPro" id="IPR006073">
    <property type="entry name" value="GTP-bd"/>
</dbReference>
<keyword evidence="2 10" id="KW-0963">Cytoplasm</keyword>
<organism evidence="13 14">
    <name type="scientific">Lysinibacillus sphaericus</name>
    <name type="common">Bacillus sphaericus</name>
    <dbReference type="NCBI Taxonomy" id="1421"/>
    <lineage>
        <taxon>Bacteria</taxon>
        <taxon>Bacillati</taxon>
        <taxon>Bacillota</taxon>
        <taxon>Bacilli</taxon>
        <taxon>Bacillales</taxon>
        <taxon>Bacillaceae</taxon>
        <taxon>Lysinibacillus</taxon>
    </lineage>
</organism>
<dbReference type="EMBL" id="SADV01000019">
    <property type="protein sequence ID" value="TQR29257.1"/>
    <property type="molecule type" value="Genomic_DNA"/>
</dbReference>
<dbReference type="Proteomes" id="UP000317944">
    <property type="component" value="Unassembled WGS sequence"/>
</dbReference>
<comment type="caution">
    <text evidence="10">Lacks conserved residue(s) required for the propagation of feature annotation.</text>
</comment>
<feature type="binding site" evidence="10">
    <location>
        <position position="126"/>
    </location>
    <ligand>
        <name>(6S)-5-formyl-5,6,7,8-tetrahydrofolate</name>
        <dbReference type="ChEBI" id="CHEBI:57457"/>
    </ligand>
</feature>
<sequence length="461" mass="50623">MEFDTIAAISTPMGEGAIAIVRLSGDEAVAIADKIFRSPGGKSLTTKASHTIHYGHLVDPKTDEIVEEVMLSLMRGPKTFTREDVIEINCHGGLVSVNRVLKLALTNGARLAEPGEFTKRAFLNGRIDLSQAEAVMDLIRAKTDRAMNVALGQMDGKLSRLIGDLRQALLETLAQVEVNIDYPEYDDVEEMTVPVLVEKCTWVRNEIIKLLQTSSQGKILREGLSTVILGRPNVGKSSLLNSLVQENKAIVTDIAGTTRDIIEEYVNVRGVPLRLVDTAGIRETEDIVERIGVERSREALRGADLILFVLNYAEELTAEDERLFETIQAMDYIVIVNKTDLPQKIDIARVKELAGNHRVVTTSLLQEEGIAELEEAIAALFFEGQIEAGDLTYVSNARHIALLHQAQATVEDALAGAQAGVPVDMVQIDVTRTWEILGEIIGDTVQESLINQLFSQFCLGK</sequence>
<comment type="subcellular location">
    <subcellularLocation>
        <location evidence="10">Cytoplasm</location>
    </subcellularLocation>
</comment>
<protein>
    <recommendedName>
        <fullName evidence="10">tRNA modification GTPase MnmE</fullName>
        <ecNumber evidence="10">3.6.-.-</ecNumber>
    </recommendedName>
</protein>
<dbReference type="Gene3D" id="3.30.1360.120">
    <property type="entry name" value="Probable tRNA modification gtpase trme, domain 1"/>
    <property type="match status" value="1"/>
</dbReference>
<dbReference type="SUPFAM" id="SSF116878">
    <property type="entry name" value="TrmE connector domain"/>
    <property type="match status" value="1"/>
</dbReference>
<dbReference type="InterPro" id="IPR027417">
    <property type="entry name" value="P-loop_NTPase"/>
</dbReference>
<feature type="binding site" evidence="10">
    <location>
        <begin position="277"/>
        <end position="280"/>
    </location>
    <ligand>
        <name>GTP</name>
        <dbReference type="ChEBI" id="CHEBI:37565"/>
    </ligand>
</feature>
<evidence type="ECO:0000256" key="3">
    <source>
        <dbReference type="ARBA" id="ARBA00022694"/>
    </source>
</evidence>
<evidence type="ECO:0000256" key="1">
    <source>
        <dbReference type="ARBA" id="ARBA00011043"/>
    </source>
</evidence>
<dbReference type="GO" id="GO:0002098">
    <property type="term" value="P:tRNA wobble uridine modification"/>
    <property type="evidence" value="ECO:0007669"/>
    <property type="project" value="TreeGrafter"/>
</dbReference>
<dbReference type="Gene3D" id="1.20.120.430">
    <property type="entry name" value="tRNA modification GTPase MnmE domain 2"/>
    <property type="match status" value="1"/>
</dbReference>
<dbReference type="FunFam" id="3.40.50.300:FF:000494">
    <property type="entry name" value="tRNA modification GTPase MnmE"/>
    <property type="match status" value="1"/>
</dbReference>
<dbReference type="AlphaFoldDB" id="A0A544UAK4"/>
<dbReference type="InterPro" id="IPR004520">
    <property type="entry name" value="GTPase_MnmE"/>
</dbReference>
<dbReference type="PANTHER" id="PTHR42714:SF2">
    <property type="entry name" value="TRNA MODIFICATION GTPASE GTPBP3, MITOCHONDRIAL"/>
    <property type="match status" value="1"/>
</dbReference>
<evidence type="ECO:0000256" key="11">
    <source>
        <dbReference type="RuleBase" id="RU003313"/>
    </source>
</evidence>
<dbReference type="Pfam" id="PF10396">
    <property type="entry name" value="TrmE_N"/>
    <property type="match status" value="1"/>
</dbReference>
<evidence type="ECO:0000256" key="9">
    <source>
        <dbReference type="ARBA" id="ARBA00023134"/>
    </source>
</evidence>
<dbReference type="GO" id="GO:0030488">
    <property type="term" value="P:tRNA methylation"/>
    <property type="evidence" value="ECO:0007669"/>
    <property type="project" value="TreeGrafter"/>
</dbReference>
<dbReference type="CDD" id="cd04164">
    <property type="entry name" value="trmE"/>
    <property type="match status" value="1"/>
</dbReference>